<comment type="subcellular location">
    <subcellularLocation>
        <location evidence="11">Endoplasmic reticulum membrane</location>
        <topology evidence="11">Single-pass membrane protein</topology>
    </subcellularLocation>
    <subcellularLocation>
        <location evidence="1">Endoplasmic reticulum membrane</location>
        <topology evidence="1">Single-pass type III membrane protein</topology>
    </subcellularLocation>
</comment>
<dbReference type="EMBL" id="BDGX01000013">
    <property type="protein sequence ID" value="GAV48589.1"/>
    <property type="molecule type" value="Genomic_DNA"/>
</dbReference>
<evidence type="ECO:0000256" key="11">
    <source>
        <dbReference type="RuleBase" id="RU366056"/>
    </source>
</evidence>
<accession>A0A1Q2ZYS2</accession>
<evidence type="ECO:0000256" key="5">
    <source>
        <dbReference type="ARBA" id="ARBA00022502"/>
    </source>
</evidence>
<protein>
    <recommendedName>
        <fullName evidence="4 11">Protein PBN1</fullName>
    </recommendedName>
</protein>
<evidence type="ECO:0000313" key="13">
    <source>
        <dbReference type="Proteomes" id="UP000187013"/>
    </source>
</evidence>
<proteinExistence type="inferred from homology"/>
<dbReference type="Pfam" id="PF08320">
    <property type="entry name" value="PIG-X"/>
    <property type="match status" value="1"/>
</dbReference>
<reference evidence="12 13" key="1">
    <citation type="submission" date="2016-08" db="EMBL/GenBank/DDBJ databases">
        <title>Draft genome sequence of allopolyploid Zygosaccharomyces rouxii.</title>
        <authorList>
            <person name="Watanabe J."/>
            <person name="Uehara K."/>
            <person name="Mogi Y."/>
            <person name="Tsukioka Y."/>
        </authorList>
    </citation>
    <scope>NUCLEOTIDE SEQUENCE [LARGE SCALE GENOMIC DNA]</scope>
    <source>
        <strain evidence="12 13">NBRC 110957</strain>
    </source>
</reference>
<dbReference type="PANTHER" id="PTHR28533">
    <property type="entry name" value="PROTEIN PBN1"/>
    <property type="match status" value="1"/>
</dbReference>
<dbReference type="GO" id="GO:0000030">
    <property type="term" value="F:mannosyltransferase activity"/>
    <property type="evidence" value="ECO:0007669"/>
    <property type="project" value="TreeGrafter"/>
</dbReference>
<keyword evidence="9 11" id="KW-0472">Membrane</keyword>
<dbReference type="OrthoDB" id="5546453at2759"/>
<dbReference type="SMART" id="SM00780">
    <property type="entry name" value="PIG-X"/>
    <property type="match status" value="1"/>
</dbReference>
<evidence type="ECO:0000256" key="1">
    <source>
        <dbReference type="ARBA" id="ARBA00004643"/>
    </source>
</evidence>
<keyword evidence="5 11" id="KW-0337">GPI-anchor biosynthesis</keyword>
<keyword evidence="8 11" id="KW-1133">Transmembrane helix</keyword>
<comment type="similarity">
    <text evidence="3 11">Belongs to the PIGX family.</text>
</comment>
<evidence type="ECO:0000256" key="7">
    <source>
        <dbReference type="ARBA" id="ARBA00022824"/>
    </source>
</evidence>
<comment type="pathway">
    <text evidence="2 11">Glycolipid biosynthesis; glycosylphosphatidylinositol-anchor biosynthesis.</text>
</comment>
<evidence type="ECO:0000256" key="3">
    <source>
        <dbReference type="ARBA" id="ARBA00010345"/>
    </source>
</evidence>
<comment type="function">
    <text evidence="11">Required for proper folding and/or the stability of a subset of proteins in the endoplasmic reticulum. Component of glycosylphosphatidylinositol-mannosyltransferase 1 which transfers the first of the 4 mannoses in the GPI-anchor precursors during GPI-anchor biosynthesis. Probably acts by stabilizing the mannosyltransferase GPI14.</text>
</comment>
<name>A0A1Q2ZYS2_ZYGRO</name>
<dbReference type="AlphaFoldDB" id="A0A1Q2ZYS2"/>
<evidence type="ECO:0000256" key="10">
    <source>
        <dbReference type="ARBA" id="ARBA00023180"/>
    </source>
</evidence>
<evidence type="ECO:0000256" key="9">
    <source>
        <dbReference type="ARBA" id="ARBA00023136"/>
    </source>
</evidence>
<dbReference type="GO" id="GO:1990529">
    <property type="term" value="C:glycosylphosphatidylinositol-mannosyltransferase I complex"/>
    <property type="evidence" value="ECO:0007669"/>
    <property type="project" value="TreeGrafter"/>
</dbReference>
<dbReference type="GO" id="GO:0005789">
    <property type="term" value="C:endoplasmic reticulum membrane"/>
    <property type="evidence" value="ECO:0007669"/>
    <property type="project" value="UniProtKB-SubCell"/>
</dbReference>
<evidence type="ECO:0000256" key="8">
    <source>
        <dbReference type="ARBA" id="ARBA00022989"/>
    </source>
</evidence>
<keyword evidence="7 11" id="KW-0256">Endoplasmic reticulum</keyword>
<comment type="caution">
    <text evidence="12">The sequence shown here is derived from an EMBL/GenBank/DDBJ whole genome shotgun (WGS) entry which is preliminary data.</text>
</comment>
<dbReference type="PANTHER" id="PTHR28533:SF1">
    <property type="entry name" value="PROTEIN PBN1"/>
    <property type="match status" value="1"/>
</dbReference>
<sequence>MQRRKQMSNGTGSKRSRLSVVVDGSDHVESSSYDNGTHVVVEGNSHILGIHKRFVIERDSNADTESRITWKSASWPWEKFQFWEPRIVDGFGLYTEDKTPKNAIVTPKYSFYHSLQYEGPSDVDGIELDWQNCDIDVRYGLQETVVDQWCPLPEGERIVYGKDVANARKAEFGIFNLELDDGIDVGLEGMICRWNDTGIEKCQKGLTMFKKAHTVSMENVDIRLVEPAGMHPTLEVDLQEIERYTDKCEFFMYVTLPKDLFVDKFGGHITDSVIPLFVSGLTDLEKPSYQLQNDGWGSEILYRLRGGDLNRIEFHSRYSRPRDVSEEETTSAEWVKFKPVLFEACDTGNSNLFQNPFYSKGMGYEAYFTSDTVFHHFRNQEIGVKIPVARWHDYEKTQWVTGLCLLGSIFYLFYKLFAGSKRNP</sequence>
<dbReference type="InterPro" id="IPR042322">
    <property type="entry name" value="Pbn1"/>
</dbReference>
<keyword evidence="6 11" id="KW-0812">Transmembrane</keyword>
<dbReference type="UniPathway" id="UPA00196"/>
<evidence type="ECO:0000313" key="12">
    <source>
        <dbReference type="EMBL" id="GAV48589.1"/>
    </source>
</evidence>
<organism evidence="12 13">
    <name type="scientific">Zygosaccharomyces rouxii</name>
    <dbReference type="NCBI Taxonomy" id="4956"/>
    <lineage>
        <taxon>Eukaryota</taxon>
        <taxon>Fungi</taxon>
        <taxon>Dikarya</taxon>
        <taxon>Ascomycota</taxon>
        <taxon>Saccharomycotina</taxon>
        <taxon>Saccharomycetes</taxon>
        <taxon>Saccharomycetales</taxon>
        <taxon>Saccharomycetaceae</taxon>
        <taxon>Zygosaccharomyces</taxon>
    </lineage>
</organism>
<dbReference type="Proteomes" id="UP000187013">
    <property type="component" value="Unassembled WGS sequence"/>
</dbReference>
<feature type="transmembrane region" description="Helical" evidence="11">
    <location>
        <begin position="399"/>
        <end position="417"/>
    </location>
</feature>
<evidence type="ECO:0000256" key="4">
    <source>
        <dbReference type="ARBA" id="ARBA00020410"/>
    </source>
</evidence>
<keyword evidence="10" id="KW-0325">Glycoprotein</keyword>
<evidence type="ECO:0000256" key="6">
    <source>
        <dbReference type="ARBA" id="ARBA00022692"/>
    </source>
</evidence>
<evidence type="ECO:0000256" key="2">
    <source>
        <dbReference type="ARBA" id="ARBA00004687"/>
    </source>
</evidence>
<gene>
    <name evidence="12" type="ORF">ZYGR_0M00100</name>
</gene>
<dbReference type="InterPro" id="IPR013233">
    <property type="entry name" value="PIG-X/PBN1"/>
</dbReference>
<dbReference type="GO" id="GO:0006506">
    <property type="term" value="P:GPI anchor biosynthetic process"/>
    <property type="evidence" value="ECO:0007669"/>
    <property type="project" value="UniProtKB-UniPathway"/>
</dbReference>